<keyword evidence="8 12" id="KW-0479">Metal-binding</keyword>
<evidence type="ECO:0000256" key="6">
    <source>
        <dbReference type="ARBA" id="ARBA00022490"/>
    </source>
</evidence>
<dbReference type="Gene3D" id="3.30.420.10">
    <property type="entry name" value="Ribonuclease H-like superfamily/Ribonuclease H"/>
    <property type="match status" value="1"/>
</dbReference>
<dbReference type="AlphaFoldDB" id="A0A1F6DLT7"/>
<dbReference type="InterPro" id="IPR001352">
    <property type="entry name" value="RNase_HII/HIII"/>
</dbReference>
<dbReference type="EMBL" id="MFLE01000004">
    <property type="protein sequence ID" value="OGG62411.1"/>
    <property type="molecule type" value="Genomic_DNA"/>
</dbReference>
<dbReference type="GO" id="GO:0004523">
    <property type="term" value="F:RNA-DNA hybrid ribonuclease activity"/>
    <property type="evidence" value="ECO:0007669"/>
    <property type="project" value="UniProtKB-UniRule"/>
</dbReference>
<evidence type="ECO:0000256" key="7">
    <source>
        <dbReference type="ARBA" id="ARBA00022722"/>
    </source>
</evidence>
<sequence length="193" mass="21435">MNGVVGVDEAGRGPVAGPVSVGVVWVPHDFDWDVLPRIDDSKKLTERMRERAFVAAHELAEQGILQYHVALITAEHVDTHGITHAVRAGIAEGFDALCPDPAKTEVLLDGLLHAPEVFMNQQTIIGGDASERVIALASIMAKVTRDRYMVAMHDTYPHYNFAQHKGYGTKAHYEAIKERGMCKEHRRSFLKRV</sequence>
<comment type="similarity">
    <text evidence="5 13">Belongs to the RNase HII family.</text>
</comment>
<comment type="catalytic activity">
    <reaction evidence="1 12 13">
        <text>Endonucleolytic cleavage to 5'-phosphomonoester.</text>
        <dbReference type="EC" id="3.1.26.4"/>
    </reaction>
</comment>
<comment type="function">
    <text evidence="3 13">Endonuclease that specifically degrades the RNA of RNA-DNA hybrids.</text>
</comment>
<dbReference type="Pfam" id="PF01351">
    <property type="entry name" value="RNase_HII"/>
    <property type="match status" value="1"/>
</dbReference>
<gene>
    <name evidence="15" type="ORF">A3C87_02275</name>
</gene>
<keyword evidence="11" id="KW-0464">Manganese</keyword>
<feature type="binding site" evidence="12">
    <location>
        <position position="8"/>
    </location>
    <ligand>
        <name>a divalent metal cation</name>
        <dbReference type="ChEBI" id="CHEBI:60240"/>
    </ligand>
</feature>
<dbReference type="NCBIfam" id="NF000595">
    <property type="entry name" value="PRK00015.1-3"/>
    <property type="match status" value="1"/>
</dbReference>
<protein>
    <recommendedName>
        <fullName evidence="13">Ribonuclease</fullName>
        <ecNumber evidence="13">3.1.26.4</ecNumber>
    </recommendedName>
</protein>
<evidence type="ECO:0000256" key="13">
    <source>
        <dbReference type="RuleBase" id="RU003515"/>
    </source>
</evidence>
<evidence type="ECO:0000256" key="11">
    <source>
        <dbReference type="ARBA" id="ARBA00023211"/>
    </source>
</evidence>
<proteinExistence type="inferred from homology"/>
<dbReference type="GO" id="GO:0005737">
    <property type="term" value="C:cytoplasm"/>
    <property type="evidence" value="ECO:0007669"/>
    <property type="project" value="UniProtKB-SubCell"/>
</dbReference>
<dbReference type="PROSITE" id="PS51975">
    <property type="entry name" value="RNASE_H_2"/>
    <property type="match status" value="1"/>
</dbReference>
<comment type="cofactor">
    <cofactor evidence="12">
        <name>Mn(2+)</name>
        <dbReference type="ChEBI" id="CHEBI:29035"/>
    </cofactor>
    <cofactor evidence="12">
        <name>Mg(2+)</name>
        <dbReference type="ChEBI" id="CHEBI:18420"/>
    </cofactor>
    <text evidence="12">Manganese or magnesium. Binds 1 divalent metal ion per monomer in the absence of substrate. May bind a second metal ion after substrate binding.</text>
</comment>
<dbReference type="GO" id="GO:0032299">
    <property type="term" value="C:ribonuclease H2 complex"/>
    <property type="evidence" value="ECO:0007669"/>
    <property type="project" value="TreeGrafter"/>
</dbReference>
<dbReference type="GO" id="GO:0003723">
    <property type="term" value="F:RNA binding"/>
    <property type="evidence" value="ECO:0007669"/>
    <property type="project" value="UniProtKB-UniRule"/>
</dbReference>
<name>A0A1F6DLT7_9BACT</name>
<evidence type="ECO:0000256" key="8">
    <source>
        <dbReference type="ARBA" id="ARBA00022723"/>
    </source>
</evidence>
<evidence type="ECO:0000256" key="5">
    <source>
        <dbReference type="ARBA" id="ARBA00007383"/>
    </source>
</evidence>
<comment type="caution">
    <text evidence="15">The sequence shown here is derived from an EMBL/GenBank/DDBJ whole genome shotgun (WGS) entry which is preliminary data.</text>
</comment>
<comment type="cofactor">
    <cofactor evidence="2">
        <name>Mg(2+)</name>
        <dbReference type="ChEBI" id="CHEBI:18420"/>
    </cofactor>
</comment>
<dbReference type="EC" id="3.1.26.4" evidence="13"/>
<reference evidence="15 16" key="1">
    <citation type="journal article" date="2016" name="Nat. Commun.">
        <title>Thousands of microbial genomes shed light on interconnected biogeochemical processes in an aquifer system.</title>
        <authorList>
            <person name="Anantharaman K."/>
            <person name="Brown C.T."/>
            <person name="Hug L.A."/>
            <person name="Sharon I."/>
            <person name="Castelle C.J."/>
            <person name="Probst A.J."/>
            <person name="Thomas B.C."/>
            <person name="Singh A."/>
            <person name="Wilkins M.J."/>
            <person name="Karaoz U."/>
            <person name="Brodie E.L."/>
            <person name="Williams K.H."/>
            <person name="Hubbard S.S."/>
            <person name="Banfield J.F."/>
        </authorList>
    </citation>
    <scope>NUCLEOTIDE SEQUENCE [LARGE SCALE GENOMIC DNA]</scope>
</reference>
<dbReference type="GO" id="GO:0043137">
    <property type="term" value="P:DNA replication, removal of RNA primer"/>
    <property type="evidence" value="ECO:0007669"/>
    <property type="project" value="TreeGrafter"/>
</dbReference>
<accession>A0A1F6DLT7</accession>
<keyword evidence="6" id="KW-0963">Cytoplasm</keyword>
<dbReference type="InterPro" id="IPR036397">
    <property type="entry name" value="RNaseH_sf"/>
</dbReference>
<evidence type="ECO:0000256" key="12">
    <source>
        <dbReference type="PROSITE-ProRule" id="PRU01319"/>
    </source>
</evidence>
<evidence type="ECO:0000256" key="1">
    <source>
        <dbReference type="ARBA" id="ARBA00000077"/>
    </source>
</evidence>
<dbReference type="Proteomes" id="UP000176511">
    <property type="component" value="Unassembled WGS sequence"/>
</dbReference>
<evidence type="ECO:0000256" key="9">
    <source>
        <dbReference type="ARBA" id="ARBA00022759"/>
    </source>
</evidence>
<dbReference type="InterPro" id="IPR024567">
    <property type="entry name" value="RNase_HII/HIII_dom"/>
</dbReference>
<keyword evidence="10 12" id="KW-0378">Hydrolase</keyword>
<feature type="binding site" evidence="12">
    <location>
        <position position="109"/>
    </location>
    <ligand>
        <name>a divalent metal cation</name>
        <dbReference type="ChEBI" id="CHEBI:60240"/>
    </ligand>
</feature>
<dbReference type="InterPro" id="IPR012337">
    <property type="entry name" value="RNaseH-like_sf"/>
</dbReference>
<evidence type="ECO:0000256" key="2">
    <source>
        <dbReference type="ARBA" id="ARBA00001946"/>
    </source>
</evidence>
<dbReference type="CDD" id="cd07182">
    <property type="entry name" value="RNase_HII_bacteria_HII_like"/>
    <property type="match status" value="1"/>
</dbReference>
<dbReference type="GO" id="GO:0046872">
    <property type="term" value="F:metal ion binding"/>
    <property type="evidence" value="ECO:0007669"/>
    <property type="project" value="UniProtKB-KW"/>
</dbReference>
<evidence type="ECO:0000259" key="14">
    <source>
        <dbReference type="PROSITE" id="PS51975"/>
    </source>
</evidence>
<evidence type="ECO:0000313" key="16">
    <source>
        <dbReference type="Proteomes" id="UP000176511"/>
    </source>
</evidence>
<evidence type="ECO:0000256" key="3">
    <source>
        <dbReference type="ARBA" id="ARBA00004065"/>
    </source>
</evidence>
<feature type="binding site" evidence="12">
    <location>
        <position position="9"/>
    </location>
    <ligand>
        <name>a divalent metal cation</name>
        <dbReference type="ChEBI" id="CHEBI:60240"/>
    </ligand>
</feature>
<comment type="subcellular location">
    <subcellularLocation>
        <location evidence="4">Cytoplasm</location>
    </subcellularLocation>
</comment>
<organism evidence="15 16">
    <name type="scientific">Candidatus Kaiserbacteria bacterium RIFCSPHIGHO2_02_FULL_49_34</name>
    <dbReference type="NCBI Taxonomy" id="1798491"/>
    <lineage>
        <taxon>Bacteria</taxon>
        <taxon>Candidatus Kaiseribacteriota</taxon>
    </lineage>
</organism>
<evidence type="ECO:0000256" key="4">
    <source>
        <dbReference type="ARBA" id="ARBA00004496"/>
    </source>
</evidence>
<dbReference type="STRING" id="1798491.A3C87_02275"/>
<dbReference type="InterPro" id="IPR022898">
    <property type="entry name" value="RNase_HII"/>
</dbReference>
<evidence type="ECO:0000256" key="10">
    <source>
        <dbReference type="ARBA" id="ARBA00022801"/>
    </source>
</evidence>
<keyword evidence="9 12" id="KW-0255">Endonuclease</keyword>
<dbReference type="PANTHER" id="PTHR10954">
    <property type="entry name" value="RIBONUCLEASE H2 SUBUNIT A"/>
    <property type="match status" value="1"/>
</dbReference>
<evidence type="ECO:0000313" key="15">
    <source>
        <dbReference type="EMBL" id="OGG62411.1"/>
    </source>
</evidence>
<dbReference type="SUPFAM" id="SSF53098">
    <property type="entry name" value="Ribonuclease H-like"/>
    <property type="match status" value="1"/>
</dbReference>
<keyword evidence="7 12" id="KW-0540">Nuclease</keyword>
<dbReference type="GO" id="GO:0006298">
    <property type="term" value="P:mismatch repair"/>
    <property type="evidence" value="ECO:0007669"/>
    <property type="project" value="TreeGrafter"/>
</dbReference>
<dbReference type="PANTHER" id="PTHR10954:SF18">
    <property type="entry name" value="RIBONUCLEASE HII"/>
    <property type="match status" value="1"/>
</dbReference>
<feature type="domain" description="RNase H type-2" evidence="14">
    <location>
        <begin position="2"/>
        <end position="193"/>
    </location>
</feature>